<dbReference type="Proteomes" id="UP000245119">
    <property type="component" value="Linkage Group LG5"/>
</dbReference>
<keyword evidence="2" id="KW-0812">Transmembrane</keyword>
<sequence>MRIRVWVCAGGKWRWRPVLSRVHLAGWLVIAWVFLLTLFSLSMHGQVPTLRPVEAPRHRLGWDTEQQNVMGRAGVHGWAGRVLSVTGEVKPPVEADEDHDQGRARLEPHITISTVDSHHADASRRRIHQVGARPSDVGDSDSDPRGRSRSPNEDEDNGIFDVHGEQTSSALNISGRRGDTLVSRHKDIRQLSSGSPVVQSDPGDVWGSLRKSKEVSKATVARSATRNSQVSDNAPTTPAATPRVRSRSPERAEETMERRLKEDGFLQHAYNVTASDLLPLDRQVPDTRPSG</sequence>
<keyword evidence="2" id="KW-1133">Transmembrane helix</keyword>
<name>A0A2T7P7X6_POMCA</name>
<evidence type="ECO:0000313" key="3">
    <source>
        <dbReference type="EMBL" id="PVD29503.1"/>
    </source>
</evidence>
<feature type="region of interest" description="Disordered" evidence="1">
    <location>
        <begin position="90"/>
        <end position="178"/>
    </location>
</feature>
<evidence type="ECO:0000256" key="1">
    <source>
        <dbReference type="SAM" id="MobiDB-lite"/>
    </source>
</evidence>
<keyword evidence="2" id="KW-0472">Membrane</keyword>
<dbReference type="AlphaFoldDB" id="A0A2T7P7X6"/>
<feature type="compositionally biased region" description="Polar residues" evidence="1">
    <location>
        <begin position="222"/>
        <end position="239"/>
    </location>
</feature>
<organism evidence="3 4">
    <name type="scientific">Pomacea canaliculata</name>
    <name type="common">Golden apple snail</name>
    <dbReference type="NCBI Taxonomy" id="400727"/>
    <lineage>
        <taxon>Eukaryota</taxon>
        <taxon>Metazoa</taxon>
        <taxon>Spiralia</taxon>
        <taxon>Lophotrochozoa</taxon>
        <taxon>Mollusca</taxon>
        <taxon>Gastropoda</taxon>
        <taxon>Caenogastropoda</taxon>
        <taxon>Architaenioglossa</taxon>
        <taxon>Ampullarioidea</taxon>
        <taxon>Ampullariidae</taxon>
        <taxon>Pomacea</taxon>
    </lineage>
</organism>
<protein>
    <submittedName>
        <fullName evidence="3">Uncharacterized protein</fullName>
    </submittedName>
</protein>
<feature type="transmembrane region" description="Helical" evidence="2">
    <location>
        <begin position="22"/>
        <end position="41"/>
    </location>
</feature>
<evidence type="ECO:0000313" key="4">
    <source>
        <dbReference type="Proteomes" id="UP000245119"/>
    </source>
</evidence>
<proteinExistence type="predicted"/>
<feature type="region of interest" description="Disordered" evidence="1">
    <location>
        <begin position="217"/>
        <end position="264"/>
    </location>
</feature>
<feature type="compositionally biased region" description="Basic and acidic residues" evidence="1">
    <location>
        <begin position="247"/>
        <end position="264"/>
    </location>
</feature>
<comment type="caution">
    <text evidence="3">The sequence shown here is derived from an EMBL/GenBank/DDBJ whole genome shotgun (WGS) entry which is preliminary data.</text>
</comment>
<evidence type="ECO:0000256" key="2">
    <source>
        <dbReference type="SAM" id="Phobius"/>
    </source>
</evidence>
<dbReference type="OrthoDB" id="9982049at2759"/>
<keyword evidence="4" id="KW-1185">Reference proteome</keyword>
<accession>A0A2T7P7X6</accession>
<reference evidence="3 4" key="1">
    <citation type="submission" date="2018-04" db="EMBL/GenBank/DDBJ databases">
        <title>The genome of golden apple snail Pomacea canaliculata provides insight into stress tolerance and invasive adaptation.</title>
        <authorList>
            <person name="Liu C."/>
            <person name="Liu B."/>
            <person name="Ren Y."/>
            <person name="Zhang Y."/>
            <person name="Wang H."/>
            <person name="Li S."/>
            <person name="Jiang F."/>
            <person name="Yin L."/>
            <person name="Zhang G."/>
            <person name="Qian W."/>
            <person name="Fan W."/>
        </authorList>
    </citation>
    <scope>NUCLEOTIDE SEQUENCE [LARGE SCALE GENOMIC DNA]</scope>
    <source>
        <strain evidence="3">SZHN2017</strain>
        <tissue evidence="3">Muscle</tissue>
    </source>
</reference>
<feature type="compositionally biased region" description="Basic and acidic residues" evidence="1">
    <location>
        <begin position="142"/>
        <end position="152"/>
    </location>
</feature>
<dbReference type="EMBL" id="PZQS01000005">
    <property type="protein sequence ID" value="PVD29503.1"/>
    <property type="molecule type" value="Genomic_DNA"/>
</dbReference>
<gene>
    <name evidence="3" type="ORF">C0Q70_08754</name>
</gene>